<reference evidence="1 2" key="1">
    <citation type="submission" date="2016-03" db="EMBL/GenBank/DDBJ databases">
        <title>EvidentialGene: Evidence-directed Construction of Genes on Genomes.</title>
        <authorList>
            <person name="Gilbert D.G."/>
            <person name="Choi J.-H."/>
            <person name="Mockaitis K."/>
            <person name="Colbourne J."/>
            <person name="Pfrender M."/>
        </authorList>
    </citation>
    <scope>NUCLEOTIDE SEQUENCE [LARGE SCALE GENOMIC DNA]</scope>
    <source>
        <strain evidence="1 2">Xinb3</strain>
        <tissue evidence="1">Complete organism</tissue>
    </source>
</reference>
<protein>
    <submittedName>
        <fullName evidence="1">Uncharacterized protein</fullName>
    </submittedName>
</protein>
<dbReference type="EMBL" id="LRGB01004916">
    <property type="protein sequence ID" value="KZS02237.1"/>
    <property type="molecule type" value="Genomic_DNA"/>
</dbReference>
<sequence>MFQLSSNPVDVRGISHVSSSPSSIFLSLTHIVSGAAIR</sequence>
<evidence type="ECO:0000313" key="1">
    <source>
        <dbReference type="EMBL" id="KZS02237.1"/>
    </source>
</evidence>
<dbReference type="Proteomes" id="UP000076858">
    <property type="component" value="Unassembled WGS sequence"/>
</dbReference>
<keyword evidence="2" id="KW-1185">Reference proteome</keyword>
<evidence type="ECO:0000313" key="2">
    <source>
        <dbReference type="Proteomes" id="UP000076858"/>
    </source>
</evidence>
<name>A0A164JDD4_9CRUS</name>
<accession>A0A164JDD4</accession>
<gene>
    <name evidence="1" type="ORF">APZ42_000797</name>
</gene>
<dbReference type="AlphaFoldDB" id="A0A164JDD4"/>
<organism evidence="1 2">
    <name type="scientific">Daphnia magna</name>
    <dbReference type="NCBI Taxonomy" id="35525"/>
    <lineage>
        <taxon>Eukaryota</taxon>
        <taxon>Metazoa</taxon>
        <taxon>Ecdysozoa</taxon>
        <taxon>Arthropoda</taxon>
        <taxon>Crustacea</taxon>
        <taxon>Branchiopoda</taxon>
        <taxon>Diplostraca</taxon>
        <taxon>Cladocera</taxon>
        <taxon>Anomopoda</taxon>
        <taxon>Daphniidae</taxon>
        <taxon>Daphnia</taxon>
    </lineage>
</organism>
<proteinExistence type="predicted"/>
<comment type="caution">
    <text evidence="1">The sequence shown here is derived from an EMBL/GenBank/DDBJ whole genome shotgun (WGS) entry which is preliminary data.</text>
</comment>